<dbReference type="PROSITE" id="PS50096">
    <property type="entry name" value="IQ"/>
    <property type="match status" value="1"/>
</dbReference>
<dbReference type="InParanoid" id="G4Z6B8"/>
<dbReference type="STRING" id="1094619.G4Z6B8"/>
<sequence>MVQCATCSFRCHLYCFSPPRKQHPAFLIRRQQQTSGSDPDSSPPIWKCEKCAGTAVVFNVSPYTGEHNDAGSGWIPSVQPQWQEHSAVVFDCKTNSCHNGVDELVYYSKSYALMKKTAATWRKYVLKRQRFRRQEDVESKAMLYPSGKYKVMHVPNPTDKDTVIVESEDNWDGVEDDDVDLVDAIQYKTYSRRPPQLPLLWEGEAPSALMCWTTGERMEVSDVLDELKEGVCMMNEDTSAPSPRQEIIMNRIFARHRLWRRRVDRTNRQRRALEEATRRAKAQSTVGLLRTCIQFIVLLMKMLGQSRTKKAMLLVLRDAAEETRLNNSIPLTTENSSDIDDSLKREREQQLAEVRIRRFFVRRVHPYVKLKKTVMAVRLQRFWRHLLYLRKWREAVVAVCLLQRALQLEASTRIQQFYRRLRTRKRFTELIEKHAFKKLRRTLTGWLLQRLAKKEAQRRAAYEAAQEARAAEEVLLESARLDEILEQQGMELYQGGDFWNSASILERLCELRNGNLTQDVQQALAYSHHMTWYLSYDQFNLSRAYDLYCAALEHPTTGERVDPLILQDLAIVAMHKGYFSDSLRLFAKLIEYFARHPQLPLWLLLAAVQLQQQGEWEQSVEYLTYLHDIPPPPYLERDMLGLCAMGYEQLAITAAKTPEIRNTNASLAKEAWRAALRQWNLEKISTERPGSASLARGRAGGQTLTLRQKFELLTDLGQRALEQGHYLIACRVYIYALERESGGDLERKTAAWWNLADAFRHLGHIDLYLNAAQRSQSNNSAVDEELQKSWQEAADQQASSFQTELKTLSVLEKLRQLGGSIT</sequence>
<keyword evidence="1" id="KW-0175">Coiled coil</keyword>
<dbReference type="InterPro" id="IPR011990">
    <property type="entry name" value="TPR-like_helical_dom_sf"/>
</dbReference>
<evidence type="ECO:0000256" key="1">
    <source>
        <dbReference type="SAM" id="Coils"/>
    </source>
</evidence>
<organism evidence="2 3">
    <name type="scientific">Phytophthora sojae (strain P6497)</name>
    <name type="common">Soybean stem and root rot agent</name>
    <name type="synonym">Phytophthora megasperma f. sp. glycines</name>
    <dbReference type="NCBI Taxonomy" id="1094619"/>
    <lineage>
        <taxon>Eukaryota</taxon>
        <taxon>Sar</taxon>
        <taxon>Stramenopiles</taxon>
        <taxon>Oomycota</taxon>
        <taxon>Peronosporomycetes</taxon>
        <taxon>Peronosporales</taxon>
        <taxon>Peronosporaceae</taxon>
        <taxon>Phytophthora</taxon>
    </lineage>
</organism>
<dbReference type="RefSeq" id="XP_009524450.1">
    <property type="nucleotide sequence ID" value="XM_009526155.1"/>
</dbReference>
<accession>G4Z6B8</accession>
<dbReference type="GeneID" id="20656514"/>
<keyword evidence="3" id="KW-1185">Reference proteome</keyword>
<name>G4Z6B8_PHYSP</name>
<gene>
    <name evidence="2" type="ORF">PHYSODRAFT_490109</name>
</gene>
<dbReference type="OMA" id="LAYSHHM"/>
<protein>
    <submittedName>
        <fullName evidence="2">Uncharacterized protein</fullName>
    </submittedName>
</protein>
<evidence type="ECO:0000313" key="2">
    <source>
        <dbReference type="EMBL" id="EGZ21733.1"/>
    </source>
</evidence>
<dbReference type="EMBL" id="JH159153">
    <property type="protein sequence ID" value="EGZ21733.1"/>
    <property type="molecule type" value="Genomic_DNA"/>
</dbReference>
<dbReference type="SMR" id="G4Z6B8"/>
<dbReference type="Proteomes" id="UP000002640">
    <property type="component" value="Unassembled WGS sequence"/>
</dbReference>
<dbReference type="KEGG" id="psoj:PHYSODRAFT_490109"/>
<dbReference type="SUPFAM" id="SSF48452">
    <property type="entry name" value="TPR-like"/>
    <property type="match status" value="1"/>
</dbReference>
<dbReference type="Gene3D" id="1.25.40.10">
    <property type="entry name" value="Tetratricopeptide repeat domain"/>
    <property type="match status" value="1"/>
</dbReference>
<feature type="coiled-coil region" evidence="1">
    <location>
        <begin position="256"/>
        <end position="283"/>
    </location>
</feature>
<reference evidence="2 3" key="1">
    <citation type="journal article" date="2006" name="Science">
        <title>Phytophthora genome sequences uncover evolutionary origins and mechanisms of pathogenesis.</title>
        <authorList>
            <person name="Tyler B.M."/>
            <person name="Tripathy S."/>
            <person name="Zhang X."/>
            <person name="Dehal P."/>
            <person name="Jiang R.H."/>
            <person name="Aerts A."/>
            <person name="Arredondo F.D."/>
            <person name="Baxter L."/>
            <person name="Bensasson D."/>
            <person name="Beynon J.L."/>
            <person name="Chapman J."/>
            <person name="Damasceno C.M."/>
            <person name="Dorrance A.E."/>
            <person name="Dou D."/>
            <person name="Dickerman A.W."/>
            <person name="Dubchak I.L."/>
            <person name="Garbelotto M."/>
            <person name="Gijzen M."/>
            <person name="Gordon S.G."/>
            <person name="Govers F."/>
            <person name="Grunwald N.J."/>
            <person name="Huang W."/>
            <person name="Ivors K.L."/>
            <person name="Jones R.W."/>
            <person name="Kamoun S."/>
            <person name="Krampis K."/>
            <person name="Lamour K.H."/>
            <person name="Lee M.K."/>
            <person name="McDonald W.H."/>
            <person name="Medina M."/>
            <person name="Meijer H.J."/>
            <person name="Nordberg E.K."/>
            <person name="Maclean D.J."/>
            <person name="Ospina-Giraldo M.D."/>
            <person name="Morris P.F."/>
            <person name="Phuntumart V."/>
            <person name="Putnam N.H."/>
            <person name="Rash S."/>
            <person name="Rose J.K."/>
            <person name="Sakihama Y."/>
            <person name="Salamov A.A."/>
            <person name="Savidor A."/>
            <person name="Scheuring C.F."/>
            <person name="Smith B.M."/>
            <person name="Sobral B.W."/>
            <person name="Terry A."/>
            <person name="Torto-Alalibo T.A."/>
            <person name="Win J."/>
            <person name="Xu Z."/>
            <person name="Zhang H."/>
            <person name="Grigoriev I.V."/>
            <person name="Rokhsar D.S."/>
            <person name="Boore J.L."/>
        </authorList>
    </citation>
    <scope>NUCLEOTIDE SEQUENCE [LARGE SCALE GENOMIC DNA]</scope>
    <source>
        <strain evidence="2 3">P6497</strain>
    </source>
</reference>
<evidence type="ECO:0000313" key="3">
    <source>
        <dbReference type="Proteomes" id="UP000002640"/>
    </source>
</evidence>
<dbReference type="AlphaFoldDB" id="G4Z6B8"/>
<proteinExistence type="predicted"/>